<dbReference type="PANTHER" id="PTHR43157:SF31">
    <property type="entry name" value="PHOSPHATIDYLINOSITOL-GLYCAN BIOSYNTHESIS CLASS F PROTEIN"/>
    <property type="match status" value="1"/>
</dbReference>
<keyword evidence="1" id="KW-0560">Oxidoreductase</keyword>
<evidence type="ECO:0000313" key="4">
    <source>
        <dbReference type="Proteomes" id="UP001603978"/>
    </source>
</evidence>
<dbReference type="Pfam" id="PF00106">
    <property type="entry name" value="adh_short"/>
    <property type="match status" value="1"/>
</dbReference>
<evidence type="ECO:0000313" key="3">
    <source>
        <dbReference type="EMBL" id="MFG1710218.1"/>
    </source>
</evidence>
<dbReference type="PANTHER" id="PTHR43157">
    <property type="entry name" value="PHOSPHATIDYLINOSITOL-GLYCAN BIOSYNTHESIS CLASS F PROTEIN-RELATED"/>
    <property type="match status" value="1"/>
</dbReference>
<comment type="similarity">
    <text evidence="2">Belongs to the short-chain dehydrogenases/reductases (SDR) family.</text>
</comment>
<evidence type="ECO:0000256" key="2">
    <source>
        <dbReference type="RuleBase" id="RU000363"/>
    </source>
</evidence>
<gene>
    <name evidence="3" type="ORF">ACFLIM_44315</name>
</gene>
<protein>
    <submittedName>
        <fullName evidence="3">Oxidoreductase</fullName>
    </submittedName>
</protein>
<proteinExistence type="inferred from homology"/>
<dbReference type="Gene3D" id="3.40.50.720">
    <property type="entry name" value="NAD(P)-binding Rossmann-like Domain"/>
    <property type="match status" value="1"/>
</dbReference>
<dbReference type="SUPFAM" id="SSF51735">
    <property type="entry name" value="NAD(P)-binding Rossmann-fold domains"/>
    <property type="match status" value="1"/>
</dbReference>
<dbReference type="PRINTS" id="PR00081">
    <property type="entry name" value="GDHRDH"/>
</dbReference>
<evidence type="ECO:0000256" key="1">
    <source>
        <dbReference type="ARBA" id="ARBA00023002"/>
    </source>
</evidence>
<sequence length="289" mass="30582">MTSWTPASIPDLTGKAAIVTGANSGIGKPTALELARHGARVVVAARNADKGRAAVADILRAVPGAQVEYGHLDLADLDSVRRFAAGVGKLDLLVNNAGVGMVPRQETKDGFELQFGTNHLGHFALTGLLLPLLLAAPGARVVNVASDAHKMATLDFDDLGLERGYRKMSSYGRSKLANLLFTFELQRRAQRAGADLTSVATHPGMTGTNFFKAGILQPVVGLFLKSAAAGAVSSLYAATSPDLRGGEYIGPTLKRLTPSRTARSEEVAKRLWDLSTQLTGVRFDEIAYS</sequence>
<organism evidence="3 4">
    <name type="scientific">Nonomuraea marmarensis</name>
    <dbReference type="NCBI Taxonomy" id="3351344"/>
    <lineage>
        <taxon>Bacteria</taxon>
        <taxon>Bacillati</taxon>
        <taxon>Actinomycetota</taxon>
        <taxon>Actinomycetes</taxon>
        <taxon>Streptosporangiales</taxon>
        <taxon>Streptosporangiaceae</taxon>
        <taxon>Nonomuraea</taxon>
    </lineage>
</organism>
<dbReference type="Proteomes" id="UP001603978">
    <property type="component" value="Unassembled WGS sequence"/>
</dbReference>
<dbReference type="NCBIfam" id="NF004846">
    <property type="entry name" value="PRK06197.1"/>
    <property type="match status" value="1"/>
</dbReference>
<dbReference type="CDD" id="cd05327">
    <property type="entry name" value="retinol-DH_like_SDR_c_like"/>
    <property type="match status" value="1"/>
</dbReference>
<dbReference type="InterPro" id="IPR036291">
    <property type="entry name" value="NAD(P)-bd_dom_sf"/>
</dbReference>
<name>A0ABW7AT56_9ACTN</name>
<comment type="caution">
    <text evidence="3">The sequence shown here is derived from an EMBL/GenBank/DDBJ whole genome shotgun (WGS) entry which is preliminary data.</text>
</comment>
<dbReference type="InterPro" id="IPR002347">
    <property type="entry name" value="SDR_fam"/>
</dbReference>
<reference evidence="3 4" key="1">
    <citation type="submission" date="2024-10" db="EMBL/GenBank/DDBJ databases">
        <authorList>
            <person name="Topkara A.R."/>
            <person name="Saygin H."/>
        </authorList>
    </citation>
    <scope>NUCLEOTIDE SEQUENCE [LARGE SCALE GENOMIC DNA]</scope>
    <source>
        <strain evidence="3 4">M3C6</strain>
    </source>
</reference>
<dbReference type="EMBL" id="JBICRM010000045">
    <property type="protein sequence ID" value="MFG1710218.1"/>
    <property type="molecule type" value="Genomic_DNA"/>
</dbReference>
<dbReference type="RefSeq" id="WP_393175780.1">
    <property type="nucleotide sequence ID" value="NZ_JBICRM010000045.1"/>
</dbReference>
<dbReference type="PRINTS" id="PR00080">
    <property type="entry name" value="SDRFAMILY"/>
</dbReference>
<accession>A0ABW7AT56</accession>
<keyword evidence="4" id="KW-1185">Reference proteome</keyword>